<keyword evidence="2" id="KW-0732">Signal</keyword>
<proteinExistence type="predicted"/>
<evidence type="ECO:0000313" key="3">
    <source>
        <dbReference type="EMBL" id="PRQ75492.1"/>
    </source>
</evidence>
<dbReference type="AlphaFoldDB" id="A0A2T0ABV7"/>
<protein>
    <recommendedName>
        <fullName evidence="5">Secreted protein</fullName>
    </recommendedName>
</protein>
<feature type="region of interest" description="Disordered" evidence="1">
    <location>
        <begin position="102"/>
        <end position="125"/>
    </location>
</feature>
<evidence type="ECO:0000256" key="2">
    <source>
        <dbReference type="SAM" id="SignalP"/>
    </source>
</evidence>
<evidence type="ECO:0008006" key="5">
    <source>
        <dbReference type="Google" id="ProtNLM"/>
    </source>
</evidence>
<evidence type="ECO:0000256" key="1">
    <source>
        <dbReference type="SAM" id="MobiDB-lite"/>
    </source>
</evidence>
<comment type="caution">
    <text evidence="3">The sequence shown here is derived from an EMBL/GenBank/DDBJ whole genome shotgun (WGS) entry which is preliminary data.</text>
</comment>
<accession>A0A2T0ABV7</accession>
<feature type="region of interest" description="Disordered" evidence="1">
    <location>
        <begin position="23"/>
        <end position="50"/>
    </location>
</feature>
<feature type="chain" id="PRO_5015604110" description="Secreted protein" evidence="2">
    <location>
        <begin position="23"/>
        <end position="125"/>
    </location>
</feature>
<evidence type="ECO:0000313" key="4">
    <source>
        <dbReference type="Proteomes" id="UP000239560"/>
    </source>
</evidence>
<dbReference type="EMBL" id="LCTV02000004">
    <property type="protein sequence ID" value="PRQ75492.1"/>
    <property type="molecule type" value="Genomic_DNA"/>
</dbReference>
<feature type="signal peptide" evidence="2">
    <location>
        <begin position="1"/>
        <end position="22"/>
    </location>
</feature>
<sequence>MAARHTTARGAAFTVWSLLATARSPTGTASRETRRSSTTPSDATGGGASCSKEVQRLFRHSSRFSSLPFASLHLPSHSLSYLPDSPFLSTECFGVWQPKRSSERLKSAGLRGNSRGRASATVKNA</sequence>
<gene>
    <name evidence="3" type="ORF">AAT19DRAFT_13549</name>
</gene>
<dbReference type="Proteomes" id="UP000239560">
    <property type="component" value="Unassembled WGS sequence"/>
</dbReference>
<name>A0A2T0ABV7_RHOTO</name>
<organism evidence="3 4">
    <name type="scientific">Rhodotorula toruloides</name>
    <name type="common">Yeast</name>
    <name type="synonym">Rhodosporidium toruloides</name>
    <dbReference type="NCBI Taxonomy" id="5286"/>
    <lineage>
        <taxon>Eukaryota</taxon>
        <taxon>Fungi</taxon>
        <taxon>Dikarya</taxon>
        <taxon>Basidiomycota</taxon>
        <taxon>Pucciniomycotina</taxon>
        <taxon>Microbotryomycetes</taxon>
        <taxon>Sporidiobolales</taxon>
        <taxon>Sporidiobolaceae</taxon>
        <taxon>Rhodotorula</taxon>
    </lineage>
</organism>
<reference evidence="3 4" key="1">
    <citation type="journal article" date="2018" name="Elife">
        <title>Functional genomics of lipid metabolism in the oleaginous yeast Rhodosporidium toruloides.</title>
        <authorList>
            <person name="Coradetti S.T."/>
            <person name="Pinel D."/>
            <person name="Geiselman G."/>
            <person name="Ito M."/>
            <person name="Mondo S."/>
            <person name="Reilly M.C."/>
            <person name="Cheng Y.F."/>
            <person name="Bauer S."/>
            <person name="Grigoriev I."/>
            <person name="Gladden J.M."/>
            <person name="Simmons B.A."/>
            <person name="Brem R."/>
            <person name="Arkin A.P."/>
            <person name="Skerker J.M."/>
        </authorList>
    </citation>
    <scope>NUCLEOTIDE SEQUENCE [LARGE SCALE GENOMIC DNA]</scope>
    <source>
        <strain evidence="3 4">NBRC 0880</strain>
    </source>
</reference>